<keyword evidence="1" id="KW-0677">Repeat</keyword>
<evidence type="ECO:0000256" key="2">
    <source>
        <dbReference type="PROSITE-ProRule" id="PRU00103"/>
    </source>
</evidence>
<organism evidence="4 5">
    <name type="scientific">Ichthyophthirius multifiliis</name>
    <name type="common">White spot disease agent</name>
    <name type="synonym">Ich</name>
    <dbReference type="NCBI Taxonomy" id="5932"/>
    <lineage>
        <taxon>Eukaryota</taxon>
        <taxon>Sar</taxon>
        <taxon>Alveolata</taxon>
        <taxon>Ciliophora</taxon>
        <taxon>Intramacronucleata</taxon>
        <taxon>Oligohymenophorea</taxon>
        <taxon>Hymenostomatida</taxon>
        <taxon>Ophryoglenina</taxon>
        <taxon>Ichthyophthirius</taxon>
    </lineage>
</organism>
<dbReference type="OrthoDB" id="340346at2759"/>
<reference evidence="4 5" key="1">
    <citation type="submission" date="2011-07" db="EMBL/GenBank/DDBJ databases">
        <authorList>
            <person name="Coyne R."/>
            <person name="Brami D."/>
            <person name="Johnson J."/>
            <person name="Hostetler J."/>
            <person name="Hannick L."/>
            <person name="Clark T."/>
            <person name="Cassidy-Hanley D."/>
            <person name="Inman J."/>
        </authorList>
    </citation>
    <scope>NUCLEOTIDE SEQUENCE [LARGE SCALE GENOMIC DNA]</scope>
    <source>
        <strain evidence="4 5">G5</strain>
    </source>
</reference>
<dbReference type="SUPFAM" id="SSF48371">
    <property type="entry name" value="ARM repeat"/>
    <property type="match status" value="1"/>
</dbReference>
<dbReference type="InterPro" id="IPR051023">
    <property type="entry name" value="PP2A_Regulatory_Subunit_A"/>
</dbReference>
<protein>
    <submittedName>
        <fullName evidence="4">Protein phosphatase 2 regulatory subunit A, alpha isoform, putative</fullName>
    </submittedName>
</protein>
<dbReference type="Pfam" id="PF24987">
    <property type="entry name" value="HEAT_EF3_N"/>
    <property type="match status" value="1"/>
</dbReference>
<gene>
    <name evidence="4" type="ORF">IMG5_025860</name>
</gene>
<proteinExistence type="predicted"/>
<feature type="repeat" description="HEAT" evidence="2">
    <location>
        <begin position="237"/>
        <end position="270"/>
    </location>
</feature>
<feature type="repeat" description="HEAT" evidence="2">
    <location>
        <begin position="82"/>
        <end position="120"/>
    </location>
</feature>
<feature type="repeat" description="HEAT" evidence="2">
    <location>
        <begin position="314"/>
        <end position="352"/>
    </location>
</feature>
<keyword evidence="5" id="KW-1185">Reference proteome</keyword>
<feature type="domain" description="Phosphatase 2A Regulatory Subunit A helical" evidence="3">
    <location>
        <begin position="192"/>
        <end position="304"/>
    </location>
</feature>
<feature type="repeat" description="HEAT" evidence="2">
    <location>
        <begin position="276"/>
        <end position="311"/>
    </location>
</feature>
<dbReference type="GO" id="GO:0019888">
    <property type="term" value="F:protein phosphatase regulator activity"/>
    <property type="evidence" value="ECO:0007669"/>
    <property type="project" value="TreeGrafter"/>
</dbReference>
<dbReference type="EMBL" id="GL983218">
    <property type="protein sequence ID" value="EGR34046.1"/>
    <property type="molecule type" value="Genomic_DNA"/>
</dbReference>
<dbReference type="GO" id="GO:0005829">
    <property type="term" value="C:cytosol"/>
    <property type="evidence" value="ECO:0007669"/>
    <property type="project" value="TreeGrafter"/>
</dbReference>
<dbReference type="GeneID" id="14910234"/>
<evidence type="ECO:0000313" key="5">
    <source>
        <dbReference type="Proteomes" id="UP000008983"/>
    </source>
</evidence>
<feature type="repeat" description="HEAT" evidence="2">
    <location>
        <begin position="353"/>
        <end position="390"/>
    </location>
</feature>
<dbReference type="OMA" id="AMHRVKV"/>
<dbReference type="InterPro" id="IPR011989">
    <property type="entry name" value="ARM-like"/>
</dbReference>
<feature type="repeat" description="HEAT" evidence="2">
    <location>
        <begin position="198"/>
        <end position="236"/>
    </location>
</feature>
<dbReference type="InterPro" id="IPR016024">
    <property type="entry name" value="ARM-type_fold"/>
</dbReference>
<evidence type="ECO:0000256" key="1">
    <source>
        <dbReference type="ARBA" id="ARBA00022737"/>
    </source>
</evidence>
<dbReference type="GO" id="GO:0005634">
    <property type="term" value="C:nucleus"/>
    <property type="evidence" value="ECO:0007669"/>
    <property type="project" value="TreeGrafter"/>
</dbReference>
<dbReference type="InterPro" id="IPR055231">
    <property type="entry name" value="2AA_helical"/>
</dbReference>
<evidence type="ECO:0000313" key="4">
    <source>
        <dbReference type="EMBL" id="EGR34046.1"/>
    </source>
</evidence>
<accession>G0QL58</accession>
<dbReference type="STRING" id="857967.G0QL58"/>
<sequence length="588" mass="67262">MSDSNPFELLKEEMESDEISVRVNAIHRLKIVATLMGADQIKSILIPYIESLIKKEEDEVLFAIAQQFENLSQLLQGNQTILLPNLEMLASSEETVVREQAVKSMINIANSFNDNEVQNLYIPLIIRLAINDQNFTCRVSSVHLMCTIYPRAGAYKDKIRTKFIELCSEETPMVRRVVAQKIGEFSTVIEKEYVLSSLIQSVKQLISDEQDLVRVLVLNSLKLIAKVLKKDENKQHTLPIIIAATEDKSWRVRLSLSKIFPEIAEAFGEEGDSVSLIQIFTNLLRDTENDVRSASIQSLTKFLKILSPEKLVIIIPHLQYLAKDSVFQVRAGVTEVVYLMINILPKDTIVQKLLPLIIELFDDESKEVRQGATKAVSKYVEVIGVDALKTAIPLFKKTIEDNKWRVRVETYDALANIAKSIKNQEVFVNNIESIYFSYLKDRVAAVRENAAEKLQIVIQIYKEWATSRLFKFLQEGLNKDNNYLYRQSVLQSLKVKLYIIYMQVYLYKQKILGLNCNLDFVNNHLLPVIIKQCGDNCPNIKFVCVKVLKEIAKRKEIQQGDIRSALNGMCNDNDKDVKYFAQEALQDI</sequence>
<dbReference type="RefSeq" id="XP_004039350.1">
    <property type="nucleotide sequence ID" value="XM_004039302.1"/>
</dbReference>
<dbReference type="PROSITE" id="PS50077">
    <property type="entry name" value="HEAT_REPEAT"/>
    <property type="match status" value="8"/>
</dbReference>
<dbReference type="Pfam" id="PF22956">
    <property type="entry name" value="VPS15-like_hel"/>
    <property type="match status" value="1"/>
</dbReference>
<dbReference type="PANTHER" id="PTHR10648">
    <property type="entry name" value="SERINE/THREONINE-PROTEIN PHOSPHATASE PP2A 65 KDA REGULATORY SUBUNIT"/>
    <property type="match status" value="1"/>
</dbReference>
<dbReference type="InterPro" id="IPR021133">
    <property type="entry name" value="HEAT_type_2"/>
</dbReference>
<dbReference type="GO" id="GO:0000159">
    <property type="term" value="C:protein phosphatase type 2A complex"/>
    <property type="evidence" value="ECO:0007669"/>
    <property type="project" value="TreeGrafter"/>
</dbReference>
<dbReference type="Proteomes" id="UP000008983">
    <property type="component" value="Unassembled WGS sequence"/>
</dbReference>
<dbReference type="AlphaFoldDB" id="G0QL58"/>
<feature type="repeat" description="HEAT" evidence="2">
    <location>
        <begin position="45"/>
        <end position="80"/>
    </location>
</feature>
<name>G0QL58_ICHMU</name>
<feature type="repeat" description="HEAT" evidence="2">
    <location>
        <begin position="391"/>
        <end position="426"/>
    </location>
</feature>
<evidence type="ECO:0000259" key="3">
    <source>
        <dbReference type="Pfam" id="PF22956"/>
    </source>
</evidence>
<dbReference type="Gene3D" id="1.25.10.10">
    <property type="entry name" value="Leucine-rich Repeat Variant"/>
    <property type="match status" value="1"/>
</dbReference>
<dbReference type="PANTHER" id="PTHR10648:SF4">
    <property type="entry name" value="PROTEIN PHOSPHATASE 2 (FORMERLY 2A), REGULATORY SUBUNIT A, BETA ISOFORM-RELATED"/>
    <property type="match status" value="1"/>
</dbReference>
<dbReference type="InParanoid" id="G0QL58"/>
<dbReference type="eggNOG" id="KOG0211">
    <property type="taxonomic scope" value="Eukaryota"/>
</dbReference>